<evidence type="ECO:0000313" key="3">
    <source>
        <dbReference type="Proteomes" id="UP000294299"/>
    </source>
</evidence>
<dbReference type="KEGG" id="nfn:NFRAN_1020"/>
<keyword evidence="1" id="KW-0812">Transmembrane</keyword>
<organism evidence="2 3">
    <name type="scientific">Candidatus Nitrosocosmicus franklandianus</name>
    <dbReference type="NCBI Taxonomy" id="1798806"/>
    <lineage>
        <taxon>Archaea</taxon>
        <taxon>Nitrososphaerota</taxon>
        <taxon>Nitrososphaeria</taxon>
        <taxon>Nitrososphaerales</taxon>
        <taxon>Nitrososphaeraceae</taxon>
        <taxon>Candidatus Nitrosocosmicus</taxon>
    </lineage>
</organism>
<feature type="transmembrane region" description="Helical" evidence="1">
    <location>
        <begin position="14"/>
        <end position="33"/>
    </location>
</feature>
<keyword evidence="1" id="KW-0472">Membrane</keyword>
<evidence type="ECO:0000256" key="1">
    <source>
        <dbReference type="SAM" id="Phobius"/>
    </source>
</evidence>
<dbReference type="Proteomes" id="UP000294299">
    <property type="component" value="Chromosome NFRAN"/>
</dbReference>
<name>A0A484I945_9ARCH</name>
<sequence>MMSFLQIVLEPEAFGVWIPLAVGLGIGLVYALASAARRAR</sequence>
<dbReference type="AlphaFoldDB" id="A0A484I945"/>
<reference evidence="2 3" key="1">
    <citation type="submission" date="2019-02" db="EMBL/GenBank/DDBJ databases">
        <authorList>
            <person name="Lehtovirta-Morley E L."/>
        </authorList>
    </citation>
    <scope>NUCLEOTIDE SEQUENCE [LARGE SCALE GENOMIC DNA]</scope>
    <source>
        <strain evidence="2">NFRAN1</strain>
    </source>
</reference>
<evidence type="ECO:0000313" key="2">
    <source>
        <dbReference type="EMBL" id="VFJ13342.1"/>
    </source>
</evidence>
<accession>A0A484I945</accession>
<keyword evidence="1" id="KW-1133">Transmembrane helix</keyword>
<gene>
    <name evidence="2" type="ORF">NFRAN_1020</name>
</gene>
<proteinExistence type="predicted"/>
<dbReference type="EMBL" id="LR216287">
    <property type="protein sequence ID" value="VFJ13342.1"/>
    <property type="molecule type" value="Genomic_DNA"/>
</dbReference>
<protein>
    <submittedName>
        <fullName evidence="2">Uncharacterized protein</fullName>
    </submittedName>
</protein>
<keyword evidence="3" id="KW-1185">Reference proteome</keyword>